<dbReference type="AlphaFoldDB" id="A0A075WFN3"/>
<name>A0A075WFN3_ARCFL</name>
<dbReference type="Proteomes" id="UP000028501">
    <property type="component" value="Chromosome"/>
</dbReference>
<reference evidence="1 2" key="1">
    <citation type="submission" date="2013-07" db="EMBL/GenBank/DDBJ databases">
        <title>Genome of Archaeoglobus fulgidus.</title>
        <authorList>
            <person name="Fiebig A."/>
            <person name="Birkeland N.-K."/>
        </authorList>
    </citation>
    <scope>NUCLEOTIDE SEQUENCE [LARGE SCALE GENOMIC DNA]</scope>
    <source>
        <strain evidence="1 2">DSM 8774</strain>
    </source>
</reference>
<evidence type="ECO:0000313" key="2">
    <source>
        <dbReference type="Proteomes" id="UP000028501"/>
    </source>
</evidence>
<organism evidence="1 2">
    <name type="scientific">Archaeoglobus fulgidus DSM 8774</name>
    <dbReference type="NCBI Taxonomy" id="1344584"/>
    <lineage>
        <taxon>Archaea</taxon>
        <taxon>Methanobacteriati</taxon>
        <taxon>Methanobacteriota</taxon>
        <taxon>Archaeoglobi</taxon>
        <taxon>Archaeoglobales</taxon>
        <taxon>Archaeoglobaceae</taxon>
        <taxon>Archaeoglobus</taxon>
    </lineage>
</organism>
<sequence length="36" mass="3966">MNVKKALVILVALALVAASVYLLKRPEEELKVNTDL</sequence>
<dbReference type="EMBL" id="CP006577">
    <property type="protein sequence ID" value="AIG98582.1"/>
    <property type="molecule type" value="Genomic_DNA"/>
</dbReference>
<accession>A0A075WFN3</accession>
<gene>
    <name evidence="1" type="ORF">AFULGI_00018270</name>
</gene>
<protein>
    <submittedName>
        <fullName evidence="1">Uncharacterized protein</fullName>
    </submittedName>
</protein>
<proteinExistence type="predicted"/>
<evidence type="ECO:0000313" key="1">
    <source>
        <dbReference type="EMBL" id="AIG98582.1"/>
    </source>
</evidence>
<dbReference type="HOGENOM" id="CLU_3353793_0_0_2"/>
<dbReference type="KEGG" id="afg:AFULGI_00018270"/>